<dbReference type="Pfam" id="PF00847">
    <property type="entry name" value="AP2"/>
    <property type="match status" value="1"/>
</dbReference>
<dbReference type="SMART" id="SM00380">
    <property type="entry name" value="AP2"/>
    <property type="match status" value="1"/>
</dbReference>
<comment type="subcellular location">
    <subcellularLocation>
        <location evidence="1">Nucleus</location>
    </subcellularLocation>
</comment>
<evidence type="ECO:0000256" key="1">
    <source>
        <dbReference type="ARBA" id="ARBA00004123"/>
    </source>
</evidence>
<dbReference type="EMBL" id="KZ305030">
    <property type="protein sequence ID" value="PIA49114.1"/>
    <property type="molecule type" value="Genomic_DNA"/>
</dbReference>
<feature type="domain" description="AP2/ERF" evidence="6">
    <location>
        <begin position="111"/>
        <end position="168"/>
    </location>
</feature>
<evidence type="ECO:0000256" key="4">
    <source>
        <dbReference type="ARBA" id="ARBA00023163"/>
    </source>
</evidence>
<evidence type="ECO:0000313" key="8">
    <source>
        <dbReference type="Proteomes" id="UP000230069"/>
    </source>
</evidence>
<evidence type="ECO:0000256" key="2">
    <source>
        <dbReference type="ARBA" id="ARBA00023015"/>
    </source>
</evidence>
<dbReference type="FunFam" id="3.30.730.10:FF:000001">
    <property type="entry name" value="Ethylene-responsive transcription factor 2"/>
    <property type="match status" value="1"/>
</dbReference>
<evidence type="ECO:0000256" key="3">
    <source>
        <dbReference type="ARBA" id="ARBA00023125"/>
    </source>
</evidence>
<dbReference type="InterPro" id="IPR016177">
    <property type="entry name" value="DNA-bd_dom_sf"/>
</dbReference>
<dbReference type="AlphaFoldDB" id="A0A2G5E009"/>
<keyword evidence="8" id="KW-1185">Reference proteome</keyword>
<keyword evidence="4" id="KW-0804">Transcription</keyword>
<evidence type="ECO:0000313" key="7">
    <source>
        <dbReference type="EMBL" id="PIA49114.1"/>
    </source>
</evidence>
<proteinExistence type="predicted"/>
<organism evidence="7 8">
    <name type="scientific">Aquilegia coerulea</name>
    <name type="common">Rocky mountain columbine</name>
    <dbReference type="NCBI Taxonomy" id="218851"/>
    <lineage>
        <taxon>Eukaryota</taxon>
        <taxon>Viridiplantae</taxon>
        <taxon>Streptophyta</taxon>
        <taxon>Embryophyta</taxon>
        <taxon>Tracheophyta</taxon>
        <taxon>Spermatophyta</taxon>
        <taxon>Magnoliopsida</taxon>
        <taxon>Ranunculales</taxon>
        <taxon>Ranunculaceae</taxon>
        <taxon>Thalictroideae</taxon>
        <taxon>Aquilegia</taxon>
    </lineage>
</organism>
<name>A0A2G5E009_AQUCA</name>
<keyword evidence="5" id="KW-0539">Nucleus</keyword>
<evidence type="ECO:0000256" key="5">
    <source>
        <dbReference type="ARBA" id="ARBA00023242"/>
    </source>
</evidence>
<dbReference type="GO" id="GO:0003677">
    <property type="term" value="F:DNA binding"/>
    <property type="evidence" value="ECO:0007669"/>
    <property type="project" value="UniProtKB-KW"/>
</dbReference>
<dbReference type="SUPFAM" id="SSF54171">
    <property type="entry name" value="DNA-binding domain"/>
    <property type="match status" value="1"/>
</dbReference>
<dbReference type="STRING" id="218851.A0A2G5E009"/>
<reference evidence="7 8" key="1">
    <citation type="submission" date="2017-09" db="EMBL/GenBank/DDBJ databases">
        <title>WGS assembly of Aquilegia coerulea Goldsmith.</title>
        <authorList>
            <person name="Hodges S."/>
            <person name="Kramer E."/>
            <person name="Nordborg M."/>
            <person name="Tomkins J."/>
            <person name="Borevitz J."/>
            <person name="Derieg N."/>
            <person name="Yan J."/>
            <person name="Mihaltcheva S."/>
            <person name="Hayes R.D."/>
            <person name="Rokhsar D."/>
        </authorList>
    </citation>
    <scope>NUCLEOTIDE SEQUENCE [LARGE SCALE GENOMIC DNA]</scope>
    <source>
        <strain evidence="8">cv. Goldsmith</strain>
    </source>
</reference>
<dbReference type="CDD" id="cd00018">
    <property type="entry name" value="AP2"/>
    <property type="match status" value="1"/>
</dbReference>
<keyword evidence="3" id="KW-0238">DNA-binding</keyword>
<dbReference type="PANTHER" id="PTHR31194">
    <property type="entry name" value="SHN SHINE , DNA BINDING / TRANSCRIPTION FACTOR"/>
    <property type="match status" value="1"/>
</dbReference>
<keyword evidence="2" id="KW-0805">Transcription regulation</keyword>
<dbReference type="InterPro" id="IPR001471">
    <property type="entry name" value="AP2/ERF_dom"/>
</dbReference>
<dbReference type="GO" id="GO:0005634">
    <property type="term" value="C:nucleus"/>
    <property type="evidence" value="ECO:0007669"/>
    <property type="project" value="UniProtKB-SubCell"/>
</dbReference>
<dbReference type="PRINTS" id="PR00367">
    <property type="entry name" value="ETHRSPELEMNT"/>
</dbReference>
<dbReference type="PANTHER" id="PTHR31194:SF140">
    <property type="entry name" value="ETHYLENE-RESPONSIVE TRANSCRIPTION FACTOR CRF2"/>
    <property type="match status" value="1"/>
</dbReference>
<dbReference type="InterPro" id="IPR050913">
    <property type="entry name" value="AP2/ERF_ERF"/>
</dbReference>
<dbReference type="GO" id="GO:0003700">
    <property type="term" value="F:DNA-binding transcription factor activity"/>
    <property type="evidence" value="ECO:0007669"/>
    <property type="project" value="InterPro"/>
</dbReference>
<dbReference type="OrthoDB" id="610645at2759"/>
<sequence>MDSSCDFFASPKTKVIEHKTVTNKFVKPSSKIMLKTVRISVTDENPTDSSSDEEENIFFKGRRVKRYINEINIEKRSAAKVEEKKKKNIQCSEQQQQCQDDDEEEEEVKIKYRGVRQRPWGKWAAEIRDPFKKARIWLGTFETAEEAARVYDKAAIRFQGVKAQTNFIKPPGSSHVPIHYLRSRTKRCKMQEEEKEISSSHCDSSNSIESKVVVISSPTSVLKPPQTEEEQKEKVDEELTSVDQEFLLSDQMFENVEAPSMTELFDDSLKCVGSYLFDDNKLSVGDDHFGDNFDGSIDNFEVESSSWMWNMDSFKEIGDFFD</sequence>
<dbReference type="Gene3D" id="3.30.730.10">
    <property type="entry name" value="AP2/ERF domain"/>
    <property type="match status" value="1"/>
</dbReference>
<accession>A0A2G5E009</accession>
<dbReference type="PROSITE" id="PS51032">
    <property type="entry name" value="AP2_ERF"/>
    <property type="match status" value="1"/>
</dbReference>
<gene>
    <name evidence="7" type="ORF">AQUCO_01300161v1</name>
</gene>
<dbReference type="InterPro" id="IPR036955">
    <property type="entry name" value="AP2/ERF_dom_sf"/>
</dbReference>
<dbReference type="Proteomes" id="UP000230069">
    <property type="component" value="Unassembled WGS sequence"/>
</dbReference>
<protein>
    <recommendedName>
        <fullName evidence="6">AP2/ERF domain-containing protein</fullName>
    </recommendedName>
</protein>
<evidence type="ECO:0000259" key="6">
    <source>
        <dbReference type="PROSITE" id="PS51032"/>
    </source>
</evidence>
<dbReference type="InParanoid" id="A0A2G5E009"/>